<proteinExistence type="predicted"/>
<evidence type="ECO:0000313" key="2">
    <source>
        <dbReference type="Proteomes" id="UP001652628"/>
    </source>
</evidence>
<dbReference type="Proteomes" id="UP001652628">
    <property type="component" value="Chromosome 2R"/>
</dbReference>
<dbReference type="RefSeq" id="XP_070850929.1">
    <property type="nucleotide sequence ID" value="XM_070994828.1"/>
</dbReference>
<keyword evidence="1" id="KW-0812">Transmembrane</keyword>
<reference evidence="3" key="1">
    <citation type="submission" date="2025-08" db="UniProtKB">
        <authorList>
            <consortium name="RefSeq"/>
        </authorList>
    </citation>
    <scope>IDENTIFICATION</scope>
</reference>
<organism evidence="2 3">
    <name type="scientific">Drosophila suzukii</name>
    <name type="common">Spotted-wing drosophila fruit fly</name>
    <dbReference type="NCBI Taxonomy" id="28584"/>
    <lineage>
        <taxon>Eukaryota</taxon>
        <taxon>Metazoa</taxon>
        <taxon>Ecdysozoa</taxon>
        <taxon>Arthropoda</taxon>
        <taxon>Hexapoda</taxon>
        <taxon>Insecta</taxon>
        <taxon>Pterygota</taxon>
        <taxon>Neoptera</taxon>
        <taxon>Endopterygota</taxon>
        <taxon>Diptera</taxon>
        <taxon>Brachycera</taxon>
        <taxon>Muscomorpha</taxon>
        <taxon>Ephydroidea</taxon>
        <taxon>Drosophilidae</taxon>
        <taxon>Drosophila</taxon>
        <taxon>Sophophora</taxon>
    </lineage>
</organism>
<evidence type="ECO:0000313" key="3">
    <source>
        <dbReference type="RefSeq" id="XP_070850929.1"/>
    </source>
</evidence>
<protein>
    <submittedName>
        <fullName evidence="3">Uncharacterized protein</fullName>
    </submittedName>
</protein>
<keyword evidence="2" id="KW-1185">Reference proteome</keyword>
<dbReference type="GeneID" id="136116631"/>
<keyword evidence="1" id="KW-1133">Transmembrane helix</keyword>
<name>A0ABM4TLU4_DROSZ</name>
<evidence type="ECO:0000256" key="1">
    <source>
        <dbReference type="SAM" id="Phobius"/>
    </source>
</evidence>
<keyword evidence="1" id="KW-0472">Membrane</keyword>
<accession>A0ABM4TLU4</accession>
<sequence>MGLLPPPIPILLLCLAISTSVSGYLNIFISHHEVMKLMAHYGSFQKHWPKLPIAVWPKTCSNEKSFASHWRDVRLSWLPNSRGLPTERSTMEEYQGGVPGGALGGVPGFQAGECVAVCQLGASPR</sequence>
<gene>
    <name evidence="3" type="primary">LOC136116631</name>
</gene>
<feature type="transmembrane region" description="Helical" evidence="1">
    <location>
        <begin position="6"/>
        <end position="29"/>
    </location>
</feature>